<dbReference type="EMBL" id="JASBWS010000022">
    <property type="protein sequence ID" value="KAJ9110786.1"/>
    <property type="molecule type" value="Genomic_DNA"/>
</dbReference>
<protein>
    <submittedName>
        <fullName evidence="1">Uncharacterized protein</fullName>
    </submittedName>
</protein>
<organism evidence="1 2">
    <name type="scientific">Naganishia adeliensis</name>
    <dbReference type="NCBI Taxonomy" id="92952"/>
    <lineage>
        <taxon>Eukaryota</taxon>
        <taxon>Fungi</taxon>
        <taxon>Dikarya</taxon>
        <taxon>Basidiomycota</taxon>
        <taxon>Agaricomycotina</taxon>
        <taxon>Tremellomycetes</taxon>
        <taxon>Filobasidiales</taxon>
        <taxon>Filobasidiaceae</taxon>
        <taxon>Naganishia</taxon>
    </lineage>
</organism>
<keyword evidence="2" id="KW-1185">Reference proteome</keyword>
<accession>A0ACC2WIX8</accession>
<gene>
    <name evidence="1" type="ORF">QFC20_002827</name>
</gene>
<evidence type="ECO:0000313" key="1">
    <source>
        <dbReference type="EMBL" id="KAJ9110786.1"/>
    </source>
</evidence>
<name>A0ACC2WIX8_9TREE</name>
<proteinExistence type="predicted"/>
<comment type="caution">
    <text evidence="1">The sequence shown here is derived from an EMBL/GenBank/DDBJ whole genome shotgun (WGS) entry which is preliminary data.</text>
</comment>
<evidence type="ECO:0000313" key="2">
    <source>
        <dbReference type="Proteomes" id="UP001230649"/>
    </source>
</evidence>
<reference evidence="1" key="1">
    <citation type="submission" date="2023-04" db="EMBL/GenBank/DDBJ databases">
        <title>Draft Genome sequencing of Naganishia species isolated from polar environments using Oxford Nanopore Technology.</title>
        <authorList>
            <person name="Leo P."/>
            <person name="Venkateswaran K."/>
        </authorList>
    </citation>
    <scope>NUCLEOTIDE SEQUENCE</scope>
    <source>
        <strain evidence="1">MNA-CCFEE 5262</strain>
    </source>
</reference>
<dbReference type="Proteomes" id="UP001230649">
    <property type="component" value="Unassembled WGS sequence"/>
</dbReference>
<sequence>MAGYADPYQYQESRDGQHPAMHPDSTYPPARPGPKHAAGDSYSTYSDKPRVSISEGDNRRSALPKTAPRGSRYFTGEHGNTQRPMSQWTVGIEPPPKSTGMLRMWRKENRAGWVEGGGWRAFARMFSCCFLSFLFVVISVILTLLMWVRPPDINLNGVTMPTNALQVNAANQSLNINFDLAISATNPNWFSAKFQEISAVFPANTLTNVTFPFALQYTSAMDPDGTVIADIISKCTNKQQIKINYDLTLKIHIVAVTIAPKISSSAMIDCPVDDLSALTGLGGRTG</sequence>